<name>A0A7X1ZET7_9PROT</name>
<proteinExistence type="inferred from homology"/>
<feature type="active site" description="Proton donor/acceptor" evidence="3">
    <location>
        <position position="237"/>
    </location>
</feature>
<dbReference type="Proteomes" id="UP000434582">
    <property type="component" value="Unassembled WGS sequence"/>
</dbReference>
<dbReference type="PIRSF" id="PIRSF006241">
    <property type="entry name" value="HyI"/>
    <property type="match status" value="1"/>
</dbReference>
<comment type="similarity">
    <text evidence="2">Belongs to the hyi family.</text>
</comment>
<accession>A0A7X1ZET7</accession>
<evidence type="ECO:0000313" key="5">
    <source>
        <dbReference type="EMBL" id="MQX37258.1"/>
    </source>
</evidence>
<feature type="active site" description="Proton donor/acceptor" evidence="3">
    <location>
        <position position="140"/>
    </location>
</feature>
<evidence type="ECO:0000256" key="1">
    <source>
        <dbReference type="ARBA" id="ARBA00023235"/>
    </source>
</evidence>
<evidence type="ECO:0000256" key="2">
    <source>
        <dbReference type="PIRNR" id="PIRNR006241"/>
    </source>
</evidence>
<dbReference type="PANTHER" id="PTHR43489:SF6">
    <property type="entry name" value="HYDROXYPYRUVATE ISOMERASE-RELATED"/>
    <property type="match status" value="1"/>
</dbReference>
<evidence type="ECO:0000259" key="4">
    <source>
        <dbReference type="Pfam" id="PF01261"/>
    </source>
</evidence>
<keyword evidence="1 2" id="KW-0413">Isomerase</keyword>
<dbReference type="SUPFAM" id="SSF51658">
    <property type="entry name" value="Xylose isomerase-like"/>
    <property type="match status" value="1"/>
</dbReference>
<keyword evidence="6" id="KW-1185">Reference proteome</keyword>
<feature type="domain" description="Xylose isomerase-like TIM barrel" evidence="4">
    <location>
        <begin position="21"/>
        <end position="253"/>
    </location>
</feature>
<dbReference type="Pfam" id="PF01261">
    <property type="entry name" value="AP_endonuc_2"/>
    <property type="match status" value="1"/>
</dbReference>
<dbReference type="EMBL" id="WIVE01000037">
    <property type="protein sequence ID" value="MQX37258.1"/>
    <property type="molecule type" value="Genomic_DNA"/>
</dbReference>
<dbReference type="InterPro" id="IPR050417">
    <property type="entry name" value="Sugar_Epim/Isomerase"/>
</dbReference>
<gene>
    <name evidence="5" type="ORF">GHC57_12085</name>
</gene>
<dbReference type="InterPro" id="IPR026040">
    <property type="entry name" value="HyI-like"/>
</dbReference>
<dbReference type="InterPro" id="IPR036237">
    <property type="entry name" value="Xyl_isomerase-like_sf"/>
</dbReference>
<dbReference type="PANTHER" id="PTHR43489">
    <property type="entry name" value="ISOMERASE"/>
    <property type="match status" value="1"/>
</dbReference>
<dbReference type="GO" id="GO:0046487">
    <property type="term" value="P:glyoxylate metabolic process"/>
    <property type="evidence" value="ECO:0007669"/>
    <property type="project" value="TreeGrafter"/>
</dbReference>
<reference evidence="5 6" key="1">
    <citation type="submission" date="2019-10" db="EMBL/GenBank/DDBJ databases">
        <title>Draft whole-genome sequence of the purple nonsulfur photosynthetic bacterium Roseospira navarrensis DSM 15114.</title>
        <authorList>
            <person name="Kyndt J.A."/>
            <person name="Meyer T.E."/>
        </authorList>
    </citation>
    <scope>NUCLEOTIDE SEQUENCE [LARGE SCALE GENOMIC DNA]</scope>
    <source>
        <strain evidence="5 6">DSM 15114</strain>
    </source>
</reference>
<protein>
    <submittedName>
        <fullName evidence="5">TIM barrel protein</fullName>
    </submittedName>
</protein>
<dbReference type="RefSeq" id="WP_153344558.1">
    <property type="nucleotide sequence ID" value="NZ_WIVE01000037.1"/>
</dbReference>
<dbReference type="Gene3D" id="3.20.20.150">
    <property type="entry name" value="Divalent-metal-dependent TIM barrel enzymes"/>
    <property type="match status" value="1"/>
</dbReference>
<dbReference type="AlphaFoldDB" id="A0A7X1ZET7"/>
<sequence length="257" mass="27315">MPKFSANLGFLWRDRPLPEAIRAAKRAGFDAVECHFPYDEDADAVNAALAETGFTMLGLNTRLGANGPEDFGVMSLSGREAEAHGLIDEALAYAVAIGCPNIHAVAGRSHGAEGAQAVYKANLAYACERAGAHGRTILIEPINQRDAPGFHLRSVAHALDTITAVGAPNLKLMFDAYHTQITEGDLTERVRAALPHVGHVQIAAVPDRGEPDAGEVNYPAWLAALDAMGWDGYVGAEYKPRGADTDAGLGWLKGYGR</sequence>
<dbReference type="InterPro" id="IPR013022">
    <property type="entry name" value="Xyl_isomerase-like_TIM-brl"/>
</dbReference>
<dbReference type="OrthoDB" id="9786584at2"/>
<evidence type="ECO:0000256" key="3">
    <source>
        <dbReference type="PIRSR" id="PIRSR006241-50"/>
    </source>
</evidence>
<comment type="caution">
    <text evidence="5">The sequence shown here is derived from an EMBL/GenBank/DDBJ whole genome shotgun (WGS) entry which is preliminary data.</text>
</comment>
<evidence type="ECO:0000313" key="6">
    <source>
        <dbReference type="Proteomes" id="UP000434582"/>
    </source>
</evidence>
<organism evidence="5 6">
    <name type="scientific">Roseospira navarrensis</name>
    <dbReference type="NCBI Taxonomy" id="140058"/>
    <lineage>
        <taxon>Bacteria</taxon>
        <taxon>Pseudomonadati</taxon>
        <taxon>Pseudomonadota</taxon>
        <taxon>Alphaproteobacteria</taxon>
        <taxon>Rhodospirillales</taxon>
        <taxon>Rhodospirillaceae</taxon>
        <taxon>Roseospira</taxon>
    </lineage>
</organism>
<dbReference type="GO" id="GO:0008903">
    <property type="term" value="F:hydroxypyruvate isomerase activity"/>
    <property type="evidence" value="ECO:0007669"/>
    <property type="project" value="TreeGrafter"/>
</dbReference>